<dbReference type="InterPro" id="IPR017871">
    <property type="entry name" value="ABC_transporter-like_CS"/>
</dbReference>
<dbReference type="InterPro" id="IPR003439">
    <property type="entry name" value="ABC_transporter-like_ATP-bd"/>
</dbReference>
<evidence type="ECO:0000259" key="8">
    <source>
        <dbReference type="PROSITE" id="PS50893"/>
    </source>
</evidence>
<feature type="transmembrane region" description="Helical" evidence="7">
    <location>
        <begin position="290"/>
        <end position="312"/>
    </location>
</feature>
<dbReference type="InterPro" id="IPR027417">
    <property type="entry name" value="P-loop_NTPase"/>
</dbReference>
<evidence type="ECO:0000256" key="6">
    <source>
        <dbReference type="ARBA" id="ARBA00023136"/>
    </source>
</evidence>
<evidence type="ECO:0000313" key="10">
    <source>
        <dbReference type="Proteomes" id="UP000262477"/>
    </source>
</evidence>
<dbReference type="GO" id="GO:0005524">
    <property type="term" value="F:ATP binding"/>
    <property type="evidence" value="ECO:0007669"/>
    <property type="project" value="UniProtKB-KW"/>
</dbReference>
<dbReference type="PANTHER" id="PTHR43394:SF1">
    <property type="entry name" value="ATP-BINDING CASSETTE SUB-FAMILY B MEMBER 10, MITOCHONDRIAL"/>
    <property type="match status" value="1"/>
</dbReference>
<dbReference type="PROSITE" id="PS50893">
    <property type="entry name" value="ABC_TRANSPORTER_2"/>
    <property type="match status" value="1"/>
</dbReference>
<keyword evidence="10" id="KW-1185">Reference proteome</keyword>
<comment type="subcellular location">
    <subcellularLocation>
        <location evidence="1">Cell membrane</location>
        <topology evidence="1">Multi-pass membrane protein</topology>
    </subcellularLocation>
</comment>
<dbReference type="GO" id="GO:0016887">
    <property type="term" value="F:ATP hydrolysis activity"/>
    <property type="evidence" value="ECO:0007669"/>
    <property type="project" value="InterPro"/>
</dbReference>
<gene>
    <name evidence="9" type="ORF">DY245_16515</name>
</gene>
<keyword evidence="6 7" id="KW-0472">Membrane</keyword>
<dbReference type="InterPro" id="IPR003593">
    <property type="entry name" value="AAA+_ATPase"/>
</dbReference>
<reference evidence="9 10" key="1">
    <citation type="submission" date="2018-08" db="EMBL/GenBank/DDBJ databases">
        <title>Streptomyces NEAU-D10 sp. nov., a novel Actinomycete isolated from soil.</title>
        <authorList>
            <person name="Jin L."/>
        </authorList>
    </citation>
    <scope>NUCLEOTIDE SEQUENCE [LARGE SCALE GENOMIC DNA]</scope>
    <source>
        <strain evidence="9 10">NEAU-D10</strain>
    </source>
</reference>
<evidence type="ECO:0000256" key="4">
    <source>
        <dbReference type="ARBA" id="ARBA00022840"/>
    </source>
</evidence>
<dbReference type="GO" id="GO:0015421">
    <property type="term" value="F:ABC-type oligopeptide transporter activity"/>
    <property type="evidence" value="ECO:0007669"/>
    <property type="project" value="TreeGrafter"/>
</dbReference>
<keyword evidence="4 9" id="KW-0067">ATP-binding</keyword>
<name>A0A371Q3U4_STRIH</name>
<protein>
    <submittedName>
        <fullName evidence="9">ATP-binding cassette domain-containing protein</fullName>
    </submittedName>
</protein>
<dbReference type="SUPFAM" id="SSF90123">
    <property type="entry name" value="ABC transporter transmembrane region"/>
    <property type="match status" value="1"/>
</dbReference>
<keyword evidence="5 7" id="KW-1133">Transmembrane helix</keyword>
<evidence type="ECO:0000256" key="7">
    <source>
        <dbReference type="SAM" id="Phobius"/>
    </source>
</evidence>
<keyword evidence="3" id="KW-0547">Nucleotide-binding</keyword>
<dbReference type="Pfam" id="PF00005">
    <property type="entry name" value="ABC_tran"/>
    <property type="match status" value="1"/>
</dbReference>
<dbReference type="AlphaFoldDB" id="A0A371Q3U4"/>
<dbReference type="EMBL" id="QUAC01000127">
    <property type="protein sequence ID" value="REK89394.1"/>
    <property type="molecule type" value="Genomic_DNA"/>
</dbReference>
<dbReference type="InterPro" id="IPR036640">
    <property type="entry name" value="ABC1_TM_sf"/>
</dbReference>
<dbReference type="GO" id="GO:0005886">
    <property type="term" value="C:plasma membrane"/>
    <property type="evidence" value="ECO:0007669"/>
    <property type="project" value="UniProtKB-SubCell"/>
</dbReference>
<dbReference type="PROSITE" id="PS00211">
    <property type="entry name" value="ABC_TRANSPORTER_1"/>
    <property type="match status" value="1"/>
</dbReference>
<evidence type="ECO:0000256" key="2">
    <source>
        <dbReference type="ARBA" id="ARBA00022692"/>
    </source>
</evidence>
<dbReference type="Gene3D" id="3.40.50.300">
    <property type="entry name" value="P-loop containing nucleotide triphosphate hydrolases"/>
    <property type="match status" value="1"/>
</dbReference>
<dbReference type="Proteomes" id="UP000262477">
    <property type="component" value="Unassembled WGS sequence"/>
</dbReference>
<dbReference type="InterPro" id="IPR039421">
    <property type="entry name" value="Type_1_exporter"/>
</dbReference>
<dbReference type="SMART" id="SM00382">
    <property type="entry name" value="AAA"/>
    <property type="match status" value="1"/>
</dbReference>
<proteinExistence type="predicted"/>
<evidence type="ECO:0000256" key="1">
    <source>
        <dbReference type="ARBA" id="ARBA00004651"/>
    </source>
</evidence>
<keyword evidence="2 7" id="KW-0812">Transmembrane</keyword>
<comment type="caution">
    <text evidence="9">The sequence shown here is derived from an EMBL/GenBank/DDBJ whole genome shotgun (WGS) entry which is preliminary data.</text>
</comment>
<evidence type="ECO:0000256" key="5">
    <source>
        <dbReference type="ARBA" id="ARBA00022989"/>
    </source>
</evidence>
<dbReference type="OrthoDB" id="9806127at2"/>
<dbReference type="PANTHER" id="PTHR43394">
    <property type="entry name" value="ATP-DEPENDENT PERMEASE MDL1, MITOCHONDRIAL"/>
    <property type="match status" value="1"/>
</dbReference>
<dbReference type="SUPFAM" id="SSF52540">
    <property type="entry name" value="P-loop containing nucleoside triphosphate hydrolases"/>
    <property type="match status" value="1"/>
</dbReference>
<evidence type="ECO:0000313" key="9">
    <source>
        <dbReference type="EMBL" id="REK89394.1"/>
    </source>
</evidence>
<accession>A0A371Q3U4</accession>
<feature type="domain" description="ABC transporter" evidence="8">
    <location>
        <begin position="387"/>
        <end position="627"/>
    </location>
</feature>
<dbReference type="Gene3D" id="1.20.1560.10">
    <property type="entry name" value="ABC transporter type 1, transmembrane domain"/>
    <property type="match status" value="1"/>
</dbReference>
<organism evidence="9 10">
    <name type="scientific">Streptomyces inhibens</name>
    <dbReference type="NCBI Taxonomy" id="2293571"/>
    <lineage>
        <taxon>Bacteria</taxon>
        <taxon>Bacillati</taxon>
        <taxon>Actinomycetota</taxon>
        <taxon>Actinomycetes</taxon>
        <taxon>Kitasatosporales</taxon>
        <taxon>Streptomycetaceae</taxon>
        <taxon>Streptomyces</taxon>
    </lineage>
</organism>
<sequence>MGPVSTHAPASPTVQSELNFGWDDPHHHQVVSAGLRQMAARLPTVLADAARLGWAADRRAVIQLALGQCLAALAAAIALSATAHVMAALLRPGPVADQLHGALPALITAAAAAAVRATADAVAQSAAAQLGPQVAALAALADERILADTPEVELTAYDRPDFNDALQAATLGAQATQELIPDAQLLIAATAQLTAAATVLTLLHPVLLPLLLLAMLPKGAAAVAAARITHRTNHTNLADQRLRYLLCQHSTERRTAAEVRAGTMAPFLRQWYAQVTARIRARHRAAAPRTLLVTLAGAGATGAMLALTWLTVGLLVTSGAMNPAVAATAVVAVRASTGALTSLVLAGARLFRTSLHLQDWRDFLDLAGTLRATRGPRRIDPGGPREIRAHQVCFRHPGAPPDGHAVDQVSLTLRSGELVALVGENGSGKTTLARLLTGLYLPTGGTVSWDGVDLAEADPRSVHSRVGLVPQDYTKWPMAARENITLGQPRGDDSHLHAAARAAGADTVLAGLPHGLDTLLAKSFWGGHDLSGGQWQRFAVARAFYREASVLVLDEPTSAMDPRAEHQVISRFKTLATGCIALFVTHNLTNTRIADRIIVLNQGRIEDAGTFDELLHRGGLFAELYRLSQDR</sequence>
<evidence type="ECO:0000256" key="3">
    <source>
        <dbReference type="ARBA" id="ARBA00022741"/>
    </source>
</evidence>
<dbReference type="CDD" id="cd03228">
    <property type="entry name" value="ABCC_MRP_Like"/>
    <property type="match status" value="1"/>
</dbReference>